<proteinExistence type="predicted"/>
<dbReference type="EMBL" id="BSBI01000002">
    <property type="protein sequence ID" value="GLF93442.1"/>
    <property type="molecule type" value="Genomic_DNA"/>
</dbReference>
<organism evidence="1 2">
    <name type="scientific">Streptomyces yaizuensis</name>
    <dbReference type="NCBI Taxonomy" id="2989713"/>
    <lineage>
        <taxon>Bacteria</taxon>
        <taxon>Bacillati</taxon>
        <taxon>Actinomycetota</taxon>
        <taxon>Actinomycetes</taxon>
        <taxon>Kitasatosporales</taxon>
        <taxon>Streptomycetaceae</taxon>
        <taxon>Streptomyces</taxon>
    </lineage>
</organism>
<protein>
    <submittedName>
        <fullName evidence="1">Uncharacterized protein</fullName>
    </submittedName>
</protein>
<evidence type="ECO:0000313" key="1">
    <source>
        <dbReference type="EMBL" id="GLF93442.1"/>
    </source>
</evidence>
<name>A0ABQ5NT63_9ACTN</name>
<keyword evidence="2" id="KW-1185">Reference proteome</keyword>
<dbReference type="RefSeq" id="WP_323445562.1">
    <property type="nucleotide sequence ID" value="NZ_BSBI01000002.1"/>
</dbReference>
<dbReference type="Proteomes" id="UP001291653">
    <property type="component" value="Unassembled WGS sequence"/>
</dbReference>
<accession>A0ABQ5NT63</accession>
<comment type="caution">
    <text evidence="1">The sequence shown here is derived from an EMBL/GenBank/DDBJ whole genome shotgun (WGS) entry which is preliminary data.</text>
</comment>
<reference evidence="1 2" key="1">
    <citation type="submission" date="2022-10" db="EMBL/GenBank/DDBJ databases">
        <title>Draft genome sequence of Streptomyces sp. YSPA8.</title>
        <authorList>
            <person name="Moriuchi R."/>
            <person name="Dohra H."/>
            <person name="Yamamura H."/>
            <person name="Kodani S."/>
        </authorList>
    </citation>
    <scope>NUCLEOTIDE SEQUENCE [LARGE SCALE GENOMIC DNA]</scope>
    <source>
        <strain evidence="1 2">YSPA8</strain>
    </source>
</reference>
<gene>
    <name evidence="1" type="ORF">SYYSPA8_04115</name>
</gene>
<evidence type="ECO:0000313" key="2">
    <source>
        <dbReference type="Proteomes" id="UP001291653"/>
    </source>
</evidence>
<sequence>MEYQERLLHDVIEESGIRDMPCHCGRTCAHLVEDILHGLQRDPFSLDSRVELDGHVFNGPFMGPMGPALIKVLLAALPWQQGIEPRRTVLNALWLLSDWENEELGAQCAEVLSAGVWTFVDEVASGRDLDSAISSFVILRTLEEDIWVSLLRERYAHHLPARVLEEEDD</sequence>